<reference evidence="2 3" key="1">
    <citation type="submission" date="2024-09" db="EMBL/GenBank/DDBJ databases">
        <authorList>
            <person name="Sun Q."/>
            <person name="Mori K."/>
        </authorList>
    </citation>
    <scope>NUCLEOTIDE SEQUENCE [LARGE SCALE GENOMIC DNA]</scope>
    <source>
        <strain evidence="2 3">NCAIM B.02481</strain>
    </source>
</reference>
<dbReference type="Pfam" id="PF13585">
    <property type="entry name" value="CHU_C"/>
    <property type="match status" value="1"/>
</dbReference>
<name>A0ABV6QAQ1_9FLAO</name>
<dbReference type="InterPro" id="IPR026341">
    <property type="entry name" value="T9SS_type_B"/>
</dbReference>
<keyword evidence="3" id="KW-1185">Reference proteome</keyword>
<evidence type="ECO:0000313" key="2">
    <source>
        <dbReference type="EMBL" id="MFC0605362.1"/>
    </source>
</evidence>
<dbReference type="NCBIfam" id="NF038133">
    <property type="entry name" value="choice_anch_L"/>
    <property type="match status" value="1"/>
</dbReference>
<dbReference type="NCBIfam" id="TIGR04131">
    <property type="entry name" value="Bac_Flav_CTERM"/>
    <property type="match status" value="1"/>
</dbReference>
<dbReference type="EMBL" id="JBHLTQ010000006">
    <property type="protein sequence ID" value="MFC0605362.1"/>
    <property type="molecule type" value="Genomic_DNA"/>
</dbReference>
<evidence type="ECO:0000256" key="1">
    <source>
        <dbReference type="SAM" id="SignalP"/>
    </source>
</evidence>
<feature type="signal peptide" evidence="1">
    <location>
        <begin position="1"/>
        <end position="21"/>
    </location>
</feature>
<organism evidence="2 3">
    <name type="scientific">Winogradskyella pulchriflava</name>
    <dbReference type="NCBI Taxonomy" id="1110688"/>
    <lineage>
        <taxon>Bacteria</taxon>
        <taxon>Pseudomonadati</taxon>
        <taxon>Bacteroidota</taxon>
        <taxon>Flavobacteriia</taxon>
        <taxon>Flavobacteriales</taxon>
        <taxon>Flavobacteriaceae</taxon>
        <taxon>Winogradskyella</taxon>
    </lineage>
</organism>
<comment type="caution">
    <text evidence="2">The sequence shown here is derived from an EMBL/GenBank/DDBJ whole genome shotgun (WGS) entry which is preliminary data.</text>
</comment>
<keyword evidence="1" id="KW-0732">Signal</keyword>
<protein>
    <submittedName>
        <fullName evidence="2">Choice-of-anchor L domain-containing protein</fullName>
    </submittedName>
</protein>
<evidence type="ECO:0000313" key="3">
    <source>
        <dbReference type="Proteomes" id="UP001589832"/>
    </source>
</evidence>
<feature type="chain" id="PRO_5047341593" evidence="1">
    <location>
        <begin position="22"/>
        <end position="1608"/>
    </location>
</feature>
<proteinExistence type="predicted"/>
<dbReference type="InterPro" id="IPR049804">
    <property type="entry name" value="Choice_anch_L"/>
</dbReference>
<dbReference type="Proteomes" id="UP001589832">
    <property type="component" value="Unassembled WGS sequence"/>
</dbReference>
<sequence>MDCFRRSLSLFLCIICSITYAQQITVDNTVSPQELIENTLIQGCVEVSNISSPSNGSSIGLGSYGYFERGASDFPFENGIVLTTGNANSAGNGENTTILNDGNASWTTDPDLEATLGITGSLNATSIEFNFTSISNQIQFNYILASEEYFGNFPCQYSDGFAFLIREAGSGNPYTNIALVPGTTTPVNTNTVHDEIVGFCDASNEQFFEGYNLGDTNYNGRTTVLSATAAIQPNVQYQIKLIIADQTDENYDSAVFIEGNSFNATVELGEDFSTCASNVILDGNIENPQATYSWYFNNAIIPGATQPTFDAVQTGNYRVEIEIPLSGSTCIIEDDINITLSSTQSSGPIMDYELCDDISNDGVETFDLSTKNAEVLASVPASNYTISYHNTNAEAQAGINAISGTIQNAINPQTIHVRIEDIDNGCLAFSNFDLVVNPLPVITDPTPLEVCDDQTADGVTTIDLSIKDDEITNGQTNLVVTYHSTAADAASGTNALPMPYVNTNVTEQVFVSVRNPQTDCISTTTLDIEVFDNPVINTEDHYIDACDQDHDGFANFDLTSIIPDVLEGLTGVTVTFHETNEDALAGTNPIVDDTNYANINANEQIVYIRVEDNTTGCASVTPIEIHTNLLLTATNIRDFSICDIGNDGTEEFSFAAIALTIINNVPDVSIEFYETANDRDNQINALDQSVPYTPQNNPQIIYLNLYSPTCMDVDEIELTLTPVQEFESIVNQSVCDEDQDGITTTDLSQFDVLVSDAQEGFSVTYFLTEDDARNDTNVLPNFYTNTTNPFTVYPRILSDETGCSDVTSFQITVLDAPITSAPSDIVICDDDHDGFSIINLLDVIPEVVNSTNQREISFHNSQEDADNATNPIAGTNNYNAQTESVFIRVENTSTGCFSTETLSITVNTLPVFTVIDNYKICEDNSDGFGDFIFNTMDAEILNGQTGKQVLYYLNQNDADNRTNAIDKDIVFQNTNNPQSIFVRVENLTDENCFGTSSFTIEVGTNPIFNEPADWFVCDDIDNDGFQTFDLSTKVEEISNGSPDNLSVTFYLSLANAENSTNALPLQYTNTVNPQTIFVQIDNGTICNSITSFELNVIQVPEVNESIPITSCDEDYDGFTEFDLTEAEFDILDVRQDDIEISYFENFDDAEANINAIQNPETYTNTSNPQTVYIKITNTISNCYALVPIELIVYTPPVINDFQSYSICENDDSSFDLNEINEVLMDESFNVLFSYYTNEADAIANTNALDTDYTYLTTNDTLFARAELSTTHCYTIYEFILNVNPLPFANQPNDLIACDDDFDGILGFDLTQQNAGILGTQNASEFTITYHNTALQANENNSPLDTDYMAFDSEQIFARIENNSTGCYAITQFTAIINPLPVIDIEDQVICLDNLPLLVSANTNNPADDYLWSTGETTPEIEITEIGTYWISVTNEFGCENTRVFVVSESEAATIEATEVVDFSDPNNITVTISGIGNYLYQLDDGEPQESNVFENVAMGYHTITIIDLNGCSQVTRDVLVIDIPKHMTPNNDGQFDTWHIIGVETLPGTIIHIFDRYGKHLTTLRHDTPGWDGTFNGNKLPASDYWFLAEVKRGSQSFEVKGHFAIRR</sequence>
<accession>A0ABV6QAQ1</accession>
<dbReference type="RefSeq" id="WP_386064514.1">
    <property type="nucleotide sequence ID" value="NZ_JBHLTQ010000006.1"/>
</dbReference>
<gene>
    <name evidence="2" type="ORF">ACFFGA_12400</name>
</gene>